<evidence type="ECO:0000313" key="2">
    <source>
        <dbReference type="Proteomes" id="UP001629235"/>
    </source>
</evidence>
<evidence type="ECO:0000313" key="1">
    <source>
        <dbReference type="EMBL" id="MFM0104584.1"/>
    </source>
</evidence>
<comment type="caution">
    <text evidence="1">The sequence shown here is derived from an EMBL/GenBank/DDBJ whole genome shotgun (WGS) entry which is preliminary data.</text>
</comment>
<reference evidence="1 2" key="1">
    <citation type="journal article" date="2024" name="Chem. Sci.">
        <title>Discovery of megapolipeptins by genome mining of a Burkholderiales bacteria collection.</title>
        <authorList>
            <person name="Paulo B.S."/>
            <person name="Recchia M.J.J."/>
            <person name="Lee S."/>
            <person name="Fergusson C.H."/>
            <person name="Romanowski S.B."/>
            <person name="Hernandez A."/>
            <person name="Krull N."/>
            <person name="Liu D.Y."/>
            <person name="Cavanagh H."/>
            <person name="Bos A."/>
            <person name="Gray C.A."/>
            <person name="Murphy B.T."/>
            <person name="Linington R.G."/>
            <person name="Eustaquio A.S."/>
        </authorList>
    </citation>
    <scope>NUCLEOTIDE SEQUENCE [LARGE SCALE GENOMIC DNA]</scope>
    <source>
        <strain evidence="1 2">RL18-126-BIB-B</strain>
    </source>
</reference>
<name>A0ACC7NBX6_9BURK</name>
<keyword evidence="2" id="KW-1185">Reference proteome</keyword>
<dbReference type="Proteomes" id="UP001629235">
    <property type="component" value="Unassembled WGS sequence"/>
</dbReference>
<sequence length="216" mass="24832">MLPDECSFRPGSGALLQPLSFPILTLDESKLAPTLGYHFSSEWLDPYESLISILWKFEKANALPGIVVARLLRPDIDPFDGFAPHLGEVDMGRLHDVLGLPTKALRAALLERPERQRYSEVLRYCRLCMARGYHSVLHQIESVKRCPAHRCALESMCRRCGRQALHHVGLQLLESAYRCPYCRERSGGQGWWPRKARPMQLQQRRAFTRLYVERCS</sequence>
<proteinExistence type="predicted"/>
<accession>A0ACC7NBX6</accession>
<organism evidence="1 2">
    <name type="scientific">Paraburkholderia rhynchosiae</name>
    <dbReference type="NCBI Taxonomy" id="487049"/>
    <lineage>
        <taxon>Bacteria</taxon>
        <taxon>Pseudomonadati</taxon>
        <taxon>Pseudomonadota</taxon>
        <taxon>Betaproteobacteria</taxon>
        <taxon>Burkholderiales</taxon>
        <taxon>Burkholderiaceae</taxon>
        <taxon>Paraburkholderia</taxon>
    </lineage>
</organism>
<protein>
    <submittedName>
        <fullName evidence="1">TniQ family protein</fullName>
    </submittedName>
</protein>
<gene>
    <name evidence="1" type="ORF">PQR01_14125</name>
</gene>
<dbReference type="EMBL" id="JAQQDW010000024">
    <property type="protein sequence ID" value="MFM0104584.1"/>
    <property type="molecule type" value="Genomic_DNA"/>
</dbReference>